<reference evidence="6" key="1">
    <citation type="submission" date="2021-01" db="EMBL/GenBank/DDBJ databases">
        <authorList>
            <person name="Zahm M."/>
            <person name="Roques C."/>
            <person name="Cabau C."/>
            <person name="Klopp C."/>
            <person name="Donnadieu C."/>
            <person name="Jouanno E."/>
            <person name="Lampietro C."/>
            <person name="Louis A."/>
            <person name="Herpin A."/>
            <person name="Echchiki A."/>
            <person name="Berthelot C."/>
            <person name="Parey E."/>
            <person name="Roest-Crollius H."/>
            <person name="Braasch I."/>
            <person name="Postlethwait J."/>
            <person name="Bobe J."/>
            <person name="Montfort J."/>
            <person name="Bouchez O."/>
            <person name="Begum T."/>
            <person name="Mejri S."/>
            <person name="Adams A."/>
            <person name="Chen W.-J."/>
            <person name="Guiguen Y."/>
        </authorList>
    </citation>
    <scope>NUCLEOTIDE SEQUENCE</scope>
    <source>
        <tissue evidence="6">Blood</tissue>
    </source>
</reference>
<evidence type="ECO:0000259" key="5">
    <source>
        <dbReference type="PROSITE" id="PS50835"/>
    </source>
</evidence>
<feature type="chain" id="PRO_5035949599" description="Ig-like domain-containing protein" evidence="4">
    <location>
        <begin position="25"/>
        <end position="263"/>
    </location>
</feature>
<feature type="domain" description="Ig-like" evidence="5">
    <location>
        <begin position="24"/>
        <end position="112"/>
    </location>
</feature>
<dbReference type="InterPro" id="IPR007110">
    <property type="entry name" value="Ig-like_dom"/>
</dbReference>
<evidence type="ECO:0000256" key="2">
    <source>
        <dbReference type="SAM" id="MobiDB-lite"/>
    </source>
</evidence>
<dbReference type="SUPFAM" id="SSF48726">
    <property type="entry name" value="Immunoglobulin"/>
    <property type="match status" value="1"/>
</dbReference>
<feature type="region of interest" description="Disordered" evidence="2">
    <location>
        <begin position="213"/>
        <end position="241"/>
    </location>
</feature>
<dbReference type="PANTHER" id="PTHR14334:SF1">
    <property type="entry name" value="B-CELL ANTIGEN RECEPTOR COMPLEX-ASSOCIATED PROTEIN ALPHA CHAIN"/>
    <property type="match status" value="1"/>
</dbReference>
<dbReference type="GO" id="GO:0030183">
    <property type="term" value="P:B cell differentiation"/>
    <property type="evidence" value="ECO:0007669"/>
    <property type="project" value="TreeGrafter"/>
</dbReference>
<evidence type="ECO:0000256" key="3">
    <source>
        <dbReference type="SAM" id="Phobius"/>
    </source>
</evidence>
<dbReference type="GO" id="GO:0009897">
    <property type="term" value="C:external side of plasma membrane"/>
    <property type="evidence" value="ECO:0007669"/>
    <property type="project" value="TreeGrafter"/>
</dbReference>
<dbReference type="AlphaFoldDB" id="A0A8T3DTG6"/>
<gene>
    <name evidence="6" type="ORF">AGOR_G00052890</name>
</gene>
<keyword evidence="7" id="KW-1185">Reference proteome</keyword>
<dbReference type="SMART" id="SM00409">
    <property type="entry name" value="IG"/>
    <property type="match status" value="1"/>
</dbReference>
<evidence type="ECO:0000313" key="7">
    <source>
        <dbReference type="Proteomes" id="UP000829720"/>
    </source>
</evidence>
<protein>
    <recommendedName>
        <fullName evidence="5">Ig-like domain-containing protein</fullName>
    </recommendedName>
</protein>
<dbReference type="GO" id="GO:0050853">
    <property type="term" value="P:B cell receptor signaling pathway"/>
    <property type="evidence" value="ECO:0007669"/>
    <property type="project" value="TreeGrafter"/>
</dbReference>
<dbReference type="InterPro" id="IPR003599">
    <property type="entry name" value="Ig_sub"/>
</dbReference>
<keyword evidence="1" id="KW-0393">Immunoglobulin domain</keyword>
<evidence type="ECO:0000313" key="6">
    <source>
        <dbReference type="EMBL" id="KAI1900729.1"/>
    </source>
</evidence>
<sequence length="263" mass="29211">MILGSHVLIFFQLTFLSALGHCFADLIVRQTPESVHVKEGVNVTLNCTITLNTTFIQTFTVITVEWIRTSKIERFKRLNVSEIFTEDQEWTDKLHFHSVQRNQSGIYFCRMTTVVPCVKAGNGTGTHLIIDGSDVKEEVSPSPGTTDKHHLLTILWMSLLAAALLLGLGCVSFYKRKENNRTVSAEAAPACLARDTFQTPNAEVLYAKLNIRNPSGPGRSNKKQAQNSNEPQFGKKTRDSRCFSPAAEEHVLYSTLKTAAPGV</sequence>
<dbReference type="InterPro" id="IPR013106">
    <property type="entry name" value="Ig_V-set"/>
</dbReference>
<dbReference type="OrthoDB" id="8948320at2759"/>
<proteinExistence type="predicted"/>
<dbReference type="Pfam" id="PF07686">
    <property type="entry name" value="V-set"/>
    <property type="match status" value="1"/>
</dbReference>
<dbReference type="EMBL" id="JAERUA010000004">
    <property type="protein sequence ID" value="KAI1900729.1"/>
    <property type="molecule type" value="Genomic_DNA"/>
</dbReference>
<dbReference type="Gene3D" id="2.60.40.10">
    <property type="entry name" value="Immunoglobulins"/>
    <property type="match status" value="1"/>
</dbReference>
<comment type="caution">
    <text evidence="6">The sequence shown here is derived from an EMBL/GenBank/DDBJ whole genome shotgun (WGS) entry which is preliminary data.</text>
</comment>
<dbReference type="PROSITE" id="PS50835">
    <property type="entry name" value="IG_LIKE"/>
    <property type="match status" value="1"/>
</dbReference>
<name>A0A8T3DTG6_9TELE</name>
<organism evidence="6 7">
    <name type="scientific">Albula goreensis</name>
    <dbReference type="NCBI Taxonomy" id="1534307"/>
    <lineage>
        <taxon>Eukaryota</taxon>
        <taxon>Metazoa</taxon>
        <taxon>Chordata</taxon>
        <taxon>Craniata</taxon>
        <taxon>Vertebrata</taxon>
        <taxon>Euteleostomi</taxon>
        <taxon>Actinopterygii</taxon>
        <taxon>Neopterygii</taxon>
        <taxon>Teleostei</taxon>
        <taxon>Albuliformes</taxon>
        <taxon>Albulidae</taxon>
        <taxon>Albula</taxon>
    </lineage>
</organism>
<keyword evidence="3" id="KW-0812">Transmembrane</keyword>
<dbReference type="InterPro" id="IPR036179">
    <property type="entry name" value="Ig-like_dom_sf"/>
</dbReference>
<dbReference type="InterPro" id="IPR013783">
    <property type="entry name" value="Ig-like_fold"/>
</dbReference>
<dbReference type="GO" id="GO:0019815">
    <property type="term" value="C:B cell receptor complex"/>
    <property type="evidence" value="ECO:0007669"/>
    <property type="project" value="TreeGrafter"/>
</dbReference>
<dbReference type="PANTHER" id="PTHR14334">
    <property type="entry name" value="B-CELL ANTIGEN RECEPTOR COMPLEX-ASSOCIATED PROTEIN"/>
    <property type="match status" value="1"/>
</dbReference>
<keyword evidence="3" id="KW-0472">Membrane</keyword>
<feature type="signal peptide" evidence="4">
    <location>
        <begin position="1"/>
        <end position="24"/>
    </location>
</feature>
<feature type="transmembrane region" description="Helical" evidence="3">
    <location>
        <begin position="151"/>
        <end position="174"/>
    </location>
</feature>
<keyword evidence="4" id="KW-0732">Signal</keyword>
<evidence type="ECO:0000256" key="1">
    <source>
        <dbReference type="ARBA" id="ARBA00023319"/>
    </source>
</evidence>
<evidence type="ECO:0000256" key="4">
    <source>
        <dbReference type="SAM" id="SignalP"/>
    </source>
</evidence>
<accession>A0A8T3DTG6</accession>
<dbReference type="Proteomes" id="UP000829720">
    <property type="component" value="Unassembled WGS sequence"/>
</dbReference>
<keyword evidence="3" id="KW-1133">Transmembrane helix</keyword>